<organism evidence="1 2">
    <name type="scientific">Nitrospirillum amazonense</name>
    <dbReference type="NCBI Taxonomy" id="28077"/>
    <lineage>
        <taxon>Bacteria</taxon>
        <taxon>Pseudomonadati</taxon>
        <taxon>Pseudomonadota</taxon>
        <taxon>Alphaproteobacteria</taxon>
        <taxon>Rhodospirillales</taxon>
        <taxon>Azospirillaceae</taxon>
        <taxon>Nitrospirillum</taxon>
    </lineage>
</organism>
<dbReference type="Proteomes" id="UP000318050">
    <property type="component" value="Unassembled WGS sequence"/>
</dbReference>
<comment type="caution">
    <text evidence="1">The sequence shown here is derived from an EMBL/GenBank/DDBJ whole genome shotgun (WGS) entry which is preliminary data.</text>
</comment>
<reference evidence="1 2" key="1">
    <citation type="submission" date="2019-06" db="EMBL/GenBank/DDBJ databases">
        <title>Genomic Encyclopedia of Type Strains, Phase IV (KMG-V): Genome sequencing to study the core and pangenomes of soil and plant-associated prokaryotes.</title>
        <authorList>
            <person name="Whitman W."/>
        </authorList>
    </citation>
    <scope>NUCLEOTIDE SEQUENCE [LARGE SCALE GENOMIC DNA]</scope>
    <source>
        <strain evidence="1 2">BR 11140</strain>
    </source>
</reference>
<accession>A0A560IAW0</accession>
<protein>
    <submittedName>
        <fullName evidence="1">Uncharacterized protein</fullName>
    </submittedName>
</protein>
<dbReference type="EMBL" id="VITT01000013">
    <property type="protein sequence ID" value="TWB56146.1"/>
    <property type="molecule type" value="Genomic_DNA"/>
</dbReference>
<sequence>MPVDQQDLAYSLASLNLSAMMCQGFEDDAYGATLGLLHFRQLSLTARQAWITAVSRAAAERSATTTFRSSASVFYSSLLQTRLVAFGGGLDGTSINDSKRLVMAPWCLTDAEFARCYVYVKDGAEPVLPEFDRSLLSDEQAEVVNWTFSVGQYAATQFLKKYAPEIIGGIEVTLERLSLAILIGQGVKQLVDWALKEISKADLSRRYEIDSRRRNYLNVPKTGTGYVAAAGAR</sequence>
<name>A0A560IAW0_9PROT</name>
<dbReference type="OrthoDB" id="9986265at2"/>
<evidence type="ECO:0000313" key="2">
    <source>
        <dbReference type="Proteomes" id="UP000318050"/>
    </source>
</evidence>
<evidence type="ECO:0000313" key="1">
    <source>
        <dbReference type="EMBL" id="TWB56146.1"/>
    </source>
</evidence>
<gene>
    <name evidence="1" type="ORF">FBZ92_113140</name>
</gene>
<dbReference type="AlphaFoldDB" id="A0A560IAW0"/>
<proteinExistence type="predicted"/>